<dbReference type="Pfam" id="PF01329">
    <property type="entry name" value="Pterin_4a"/>
    <property type="match status" value="1"/>
</dbReference>
<keyword evidence="5" id="KW-0456">Lyase</keyword>
<accession>A0ABQ1NL69</accession>
<dbReference type="InterPro" id="IPR001533">
    <property type="entry name" value="Pterin_deHydtase"/>
</dbReference>
<name>A0ABQ1NL69_9MICC</name>
<dbReference type="CDD" id="cd00488">
    <property type="entry name" value="PCD_DCoH"/>
    <property type="match status" value="1"/>
</dbReference>
<gene>
    <name evidence="8" type="ORF">GCM10011512_02390</name>
</gene>
<evidence type="ECO:0000256" key="6">
    <source>
        <dbReference type="SAM" id="MobiDB-lite"/>
    </source>
</evidence>
<evidence type="ECO:0000256" key="3">
    <source>
        <dbReference type="ARBA" id="ARBA00013252"/>
    </source>
</evidence>
<evidence type="ECO:0000256" key="4">
    <source>
        <dbReference type="ARBA" id="ARBA00021735"/>
    </source>
</evidence>
<comment type="catalytic activity">
    <reaction evidence="1">
        <text>(4aS,6R)-4a-hydroxy-L-erythro-5,6,7,8-tetrahydrobiopterin = (6R)-L-erythro-6,7-dihydrobiopterin + H2O</text>
        <dbReference type="Rhea" id="RHEA:11920"/>
        <dbReference type="ChEBI" id="CHEBI:15377"/>
        <dbReference type="ChEBI" id="CHEBI:15642"/>
        <dbReference type="ChEBI" id="CHEBI:43120"/>
        <dbReference type="EC" id="4.2.1.96"/>
    </reaction>
</comment>
<dbReference type="EC" id="4.2.1.96" evidence="3"/>
<dbReference type="InterPro" id="IPR041581">
    <property type="entry name" value="Glyoxalase_6"/>
</dbReference>
<dbReference type="Gene3D" id="3.10.180.10">
    <property type="entry name" value="2,3-Dihydroxybiphenyl 1,2-Dioxygenase, domain 1"/>
    <property type="match status" value="1"/>
</dbReference>
<evidence type="ECO:0000313" key="8">
    <source>
        <dbReference type="EMBL" id="GGC79238.1"/>
    </source>
</evidence>
<dbReference type="SUPFAM" id="SSF55248">
    <property type="entry name" value="PCD-like"/>
    <property type="match status" value="1"/>
</dbReference>
<comment type="similarity">
    <text evidence="2">Belongs to the pterin-4-alpha-carbinolamine dehydratase family.</text>
</comment>
<reference evidence="9" key="1">
    <citation type="journal article" date="2019" name="Int. J. Syst. Evol. Microbiol.">
        <title>The Global Catalogue of Microorganisms (GCM) 10K type strain sequencing project: providing services to taxonomists for standard genome sequencing and annotation.</title>
        <authorList>
            <consortium name="The Broad Institute Genomics Platform"/>
            <consortium name="The Broad Institute Genome Sequencing Center for Infectious Disease"/>
            <person name="Wu L."/>
            <person name="Ma J."/>
        </authorList>
    </citation>
    <scope>NUCLEOTIDE SEQUENCE [LARGE SCALE GENOMIC DNA]</scope>
    <source>
        <strain evidence="9">CGMCC 1.15480</strain>
    </source>
</reference>
<evidence type="ECO:0000256" key="1">
    <source>
        <dbReference type="ARBA" id="ARBA00001554"/>
    </source>
</evidence>
<comment type="caution">
    <text evidence="8">The sequence shown here is derived from an EMBL/GenBank/DDBJ whole genome shotgun (WGS) entry which is preliminary data.</text>
</comment>
<evidence type="ECO:0000313" key="9">
    <source>
        <dbReference type="Proteomes" id="UP000597761"/>
    </source>
</evidence>
<dbReference type="NCBIfam" id="NF002017">
    <property type="entry name" value="PRK00823.1-2"/>
    <property type="match status" value="1"/>
</dbReference>
<dbReference type="PANTHER" id="PTHR12599:SF0">
    <property type="entry name" value="PTERIN-4-ALPHA-CARBINOLAMINE DEHYDRATASE"/>
    <property type="match status" value="1"/>
</dbReference>
<proteinExistence type="inferred from homology"/>
<dbReference type="InterPro" id="IPR036428">
    <property type="entry name" value="PCD_sf"/>
</dbReference>
<dbReference type="Proteomes" id="UP000597761">
    <property type="component" value="Unassembled WGS sequence"/>
</dbReference>
<evidence type="ECO:0000256" key="2">
    <source>
        <dbReference type="ARBA" id="ARBA00006472"/>
    </source>
</evidence>
<dbReference type="EMBL" id="BMJI01000001">
    <property type="protein sequence ID" value="GGC79238.1"/>
    <property type="molecule type" value="Genomic_DNA"/>
</dbReference>
<keyword evidence="9" id="KW-1185">Reference proteome</keyword>
<feature type="region of interest" description="Disordered" evidence="6">
    <location>
        <begin position="1"/>
        <end position="51"/>
    </location>
</feature>
<dbReference type="InterPro" id="IPR029068">
    <property type="entry name" value="Glyas_Bleomycin-R_OHBP_Dase"/>
</dbReference>
<dbReference type="Gene3D" id="3.30.1360.20">
    <property type="entry name" value="Transcriptional coactivator/pterin dehydratase"/>
    <property type="match status" value="1"/>
</dbReference>
<evidence type="ECO:0000256" key="5">
    <source>
        <dbReference type="ARBA" id="ARBA00023239"/>
    </source>
</evidence>
<dbReference type="Pfam" id="PF18029">
    <property type="entry name" value="Glyoxalase_6"/>
    <property type="match status" value="1"/>
</dbReference>
<dbReference type="PANTHER" id="PTHR12599">
    <property type="entry name" value="PTERIN-4-ALPHA-CARBINOLAMINE DEHYDRATASE"/>
    <property type="match status" value="1"/>
</dbReference>
<protein>
    <recommendedName>
        <fullName evidence="4">Putative pterin-4-alpha-carbinolamine dehydratase</fullName>
        <ecNumber evidence="3">4.2.1.96</ecNumber>
    </recommendedName>
</protein>
<evidence type="ECO:0000259" key="7">
    <source>
        <dbReference type="Pfam" id="PF18029"/>
    </source>
</evidence>
<sequence length="282" mass="30278">MGLRPVPSAQLNTSTASRGLRHRQTARCRPAPQHASGGNRSVTRRRTADRVRPLALSARADSCHHDEMETLTVDQILDASLTDWRRLAQGLHARYRTRDFRTGLALVDAAAQAAEDAGHHPDITLRYAAVEFALLSHDAGGVTDRDVELARRITAIAADLGVEATPRKLALVELGLDTAQVAALGPFWAALLTGAAKNVDGDDVVDPTGQAPLVWFQHTEPHETPRQRFHLDVWVPHDVADQRIAAAVAAGGTVVDDSPAPAFTVLADAEGNRACVCTCLGR</sequence>
<organism evidence="8 9">
    <name type="scientific">Tersicoccus solisilvae</name>
    <dbReference type="NCBI Taxonomy" id="1882339"/>
    <lineage>
        <taxon>Bacteria</taxon>
        <taxon>Bacillati</taxon>
        <taxon>Actinomycetota</taxon>
        <taxon>Actinomycetes</taxon>
        <taxon>Micrococcales</taxon>
        <taxon>Micrococcaceae</taxon>
        <taxon>Tersicoccus</taxon>
    </lineage>
</organism>
<feature type="domain" description="Glyoxalase-like" evidence="7">
    <location>
        <begin position="175"/>
        <end position="277"/>
    </location>
</feature>